<feature type="transmembrane region" description="Helical" evidence="1">
    <location>
        <begin position="142"/>
        <end position="167"/>
    </location>
</feature>
<dbReference type="EMBL" id="LN890655">
    <property type="protein sequence ID" value="CUS02480.2"/>
    <property type="molecule type" value="Genomic_DNA"/>
</dbReference>
<sequence length="234" mass="26212">MANKTLLTLIRWLVILAMPFFLGMGTIRAIIAWDYPAFEYGRIAPDMFGFSPEERLELAQGTLDYLQRIEPAAEVIHLLEELRLPGTDRPLYNVSEIDHMIDVKNLADAIRWVAYIAGAVVIIGLAILLIPRPTRPFGWRTLMLAGLGTVVILGVIALLILIAWPIFFVQFHELLFPPGTWTFAYSDSLIRLFPEQFWFDIGVLISVTTLALGVLVGLVGYVMTRRSRAATIAA</sequence>
<accession>A0A160T248</accession>
<feature type="transmembrane region" description="Helical" evidence="1">
    <location>
        <begin position="12"/>
        <end position="33"/>
    </location>
</feature>
<keyword evidence="1" id="KW-1133">Transmembrane helix</keyword>
<dbReference type="RefSeq" id="WP_095042086.1">
    <property type="nucleotide sequence ID" value="NZ_LN890655.1"/>
</dbReference>
<dbReference type="NCBIfam" id="TIGR01906">
    <property type="entry name" value="integ_TIGR01906"/>
    <property type="match status" value="1"/>
</dbReference>
<dbReference type="OrthoDB" id="9813051at2"/>
<dbReference type="KEGG" id="pbf:CFX0092_A0602"/>
<keyword evidence="1" id="KW-0812">Transmembrane</keyword>
<feature type="transmembrane region" description="Helical" evidence="1">
    <location>
        <begin position="197"/>
        <end position="222"/>
    </location>
</feature>
<dbReference type="Proteomes" id="UP000215027">
    <property type="component" value="Chromosome I"/>
</dbReference>
<dbReference type="InterPro" id="IPR010178">
    <property type="entry name" value="Lit"/>
</dbReference>
<keyword evidence="1" id="KW-0472">Membrane</keyword>
<evidence type="ECO:0008006" key="4">
    <source>
        <dbReference type="Google" id="ProtNLM"/>
    </source>
</evidence>
<dbReference type="AlphaFoldDB" id="A0A160T248"/>
<name>A0A160T248_9CHLR</name>
<reference evidence="2" key="1">
    <citation type="submission" date="2016-01" db="EMBL/GenBank/DDBJ databases">
        <authorList>
            <person name="Mcilroy J.S."/>
            <person name="Karst M S."/>
            <person name="Albertsen M."/>
        </authorList>
    </citation>
    <scope>NUCLEOTIDE SEQUENCE</scope>
    <source>
        <strain evidence="2">Cfx-K</strain>
    </source>
</reference>
<protein>
    <recommendedName>
        <fullName evidence="4">Integral membrane protein TIGR01906</fullName>
    </recommendedName>
</protein>
<feature type="transmembrane region" description="Helical" evidence="1">
    <location>
        <begin position="112"/>
        <end position="130"/>
    </location>
</feature>
<evidence type="ECO:0000313" key="2">
    <source>
        <dbReference type="EMBL" id="CUS02480.2"/>
    </source>
</evidence>
<evidence type="ECO:0000256" key="1">
    <source>
        <dbReference type="SAM" id="Phobius"/>
    </source>
</evidence>
<keyword evidence="3" id="KW-1185">Reference proteome</keyword>
<evidence type="ECO:0000313" key="3">
    <source>
        <dbReference type="Proteomes" id="UP000215027"/>
    </source>
</evidence>
<organism evidence="2 3">
    <name type="scientific">Candidatus Promineifilum breve</name>
    <dbReference type="NCBI Taxonomy" id="1806508"/>
    <lineage>
        <taxon>Bacteria</taxon>
        <taxon>Bacillati</taxon>
        <taxon>Chloroflexota</taxon>
        <taxon>Ardenticatenia</taxon>
        <taxon>Candidatus Promineifilales</taxon>
        <taxon>Candidatus Promineifilaceae</taxon>
        <taxon>Candidatus Promineifilum</taxon>
    </lineage>
</organism>
<dbReference type="Pfam" id="PF07314">
    <property type="entry name" value="Lit"/>
    <property type="match status" value="1"/>
</dbReference>
<gene>
    <name evidence="2" type="ORF">CFX0092_A0602</name>
</gene>
<proteinExistence type="predicted"/>